<dbReference type="EMBL" id="BAAADD010000002">
    <property type="protein sequence ID" value="GAA0564052.1"/>
    <property type="molecule type" value="Genomic_DNA"/>
</dbReference>
<dbReference type="Proteomes" id="UP001499951">
    <property type="component" value="Unassembled WGS sequence"/>
</dbReference>
<organism evidence="2 3">
    <name type="scientific">Rhizomicrobium electricum</name>
    <dbReference type="NCBI Taxonomy" id="480070"/>
    <lineage>
        <taxon>Bacteria</taxon>
        <taxon>Pseudomonadati</taxon>
        <taxon>Pseudomonadota</taxon>
        <taxon>Alphaproteobacteria</taxon>
        <taxon>Micropepsales</taxon>
        <taxon>Micropepsaceae</taxon>
        <taxon>Rhizomicrobium</taxon>
    </lineage>
</organism>
<dbReference type="RefSeq" id="WP_166932766.1">
    <property type="nucleotide sequence ID" value="NZ_BAAADD010000002.1"/>
</dbReference>
<accession>A0ABP3PB94</accession>
<gene>
    <name evidence="2" type="ORF">GCM10008942_10610</name>
</gene>
<proteinExistence type="predicted"/>
<feature type="signal peptide" evidence="1">
    <location>
        <begin position="1"/>
        <end position="21"/>
    </location>
</feature>
<feature type="chain" id="PRO_5046217127" evidence="1">
    <location>
        <begin position="22"/>
        <end position="187"/>
    </location>
</feature>
<keyword evidence="3" id="KW-1185">Reference proteome</keyword>
<reference evidence="3" key="1">
    <citation type="journal article" date="2019" name="Int. J. Syst. Evol. Microbiol.">
        <title>The Global Catalogue of Microorganisms (GCM) 10K type strain sequencing project: providing services to taxonomists for standard genome sequencing and annotation.</title>
        <authorList>
            <consortium name="The Broad Institute Genomics Platform"/>
            <consortium name="The Broad Institute Genome Sequencing Center for Infectious Disease"/>
            <person name="Wu L."/>
            <person name="Ma J."/>
        </authorList>
    </citation>
    <scope>NUCLEOTIDE SEQUENCE [LARGE SCALE GENOMIC DNA]</scope>
    <source>
        <strain evidence="3">JCM 15089</strain>
    </source>
</reference>
<keyword evidence="1" id="KW-0732">Signal</keyword>
<evidence type="ECO:0000256" key="1">
    <source>
        <dbReference type="SAM" id="SignalP"/>
    </source>
</evidence>
<sequence length="187" mass="20823">MRSLMAFIFVLMCAGAQDAHAETYTNRDYGFSVDVPEELARCGPGEADHGVGAYLDGMSAAVNDGCAARPTRRVFTIFAEYSDDTSLKDASRIDCKPDIRSIVKRAPSNLKLGHRASFVCRYDQDGWIDVVVSTECAVPPSLSRICHAWLHTRSEHFNADLQVFRKIIDSVRFIEVVDYVPGKPYPE</sequence>
<evidence type="ECO:0000313" key="2">
    <source>
        <dbReference type="EMBL" id="GAA0564052.1"/>
    </source>
</evidence>
<evidence type="ECO:0000313" key="3">
    <source>
        <dbReference type="Proteomes" id="UP001499951"/>
    </source>
</evidence>
<name>A0ABP3PB94_9PROT</name>
<comment type="caution">
    <text evidence="2">The sequence shown here is derived from an EMBL/GenBank/DDBJ whole genome shotgun (WGS) entry which is preliminary data.</text>
</comment>
<protein>
    <submittedName>
        <fullName evidence="2">Uncharacterized protein</fullName>
    </submittedName>
</protein>